<proteinExistence type="predicted"/>
<name>A0A9W8QBW3_AKAMU</name>
<keyword evidence="3" id="KW-1185">Reference proteome</keyword>
<dbReference type="Proteomes" id="UP001144673">
    <property type="component" value="Chromosome 5"/>
</dbReference>
<evidence type="ECO:0000256" key="1">
    <source>
        <dbReference type="SAM" id="Phobius"/>
    </source>
</evidence>
<keyword evidence="1" id="KW-0472">Membrane</keyword>
<evidence type="ECO:0000313" key="2">
    <source>
        <dbReference type="EMBL" id="KAJ4152911.1"/>
    </source>
</evidence>
<dbReference type="AlphaFoldDB" id="A0A9W8QBW3"/>
<evidence type="ECO:0000313" key="3">
    <source>
        <dbReference type="Proteomes" id="UP001144673"/>
    </source>
</evidence>
<keyword evidence="1" id="KW-1133">Transmembrane helix</keyword>
<dbReference type="KEGG" id="amus:LMH87_009429"/>
<dbReference type="GeneID" id="80896588"/>
<reference evidence="2" key="1">
    <citation type="journal article" date="2023" name="Access Microbiol">
        <title>De-novo genome assembly for Akanthomyces muscarius, a biocontrol agent of insect agricultural pests.</title>
        <authorList>
            <person name="Erdos Z."/>
            <person name="Studholme D.J."/>
            <person name="Raymond B."/>
            <person name="Sharma M."/>
        </authorList>
    </citation>
    <scope>NUCLEOTIDE SEQUENCE</scope>
    <source>
        <strain evidence="2">Ve6</strain>
    </source>
</reference>
<feature type="transmembrane region" description="Helical" evidence="1">
    <location>
        <begin position="67"/>
        <end position="84"/>
    </location>
</feature>
<sequence length="139" mass="15421">MKPKGLTVAFWRNSIGECSSPMSFIFNSKSDTKSLPDLVAHTSVAHRGSTAAWRAVRGGRRTLNCELVWLFLAVFGFILLRSALGKFQTGHSSFQKLLERIPIELSHIALKDAVDNWGCRGAKSSHHVTLSRVEKPNET</sequence>
<dbReference type="RefSeq" id="XP_056053569.1">
    <property type="nucleotide sequence ID" value="XM_056196421.1"/>
</dbReference>
<protein>
    <submittedName>
        <fullName evidence="2">Uncharacterized protein</fullName>
    </submittedName>
</protein>
<gene>
    <name evidence="2" type="ORF">LMH87_009429</name>
</gene>
<accession>A0A9W8QBW3</accession>
<dbReference type="EMBL" id="JAJHUN010000008">
    <property type="protein sequence ID" value="KAJ4152911.1"/>
    <property type="molecule type" value="Genomic_DNA"/>
</dbReference>
<comment type="caution">
    <text evidence="2">The sequence shown here is derived from an EMBL/GenBank/DDBJ whole genome shotgun (WGS) entry which is preliminary data.</text>
</comment>
<organism evidence="2 3">
    <name type="scientific">Akanthomyces muscarius</name>
    <name type="common">Entomopathogenic fungus</name>
    <name type="synonym">Lecanicillium muscarium</name>
    <dbReference type="NCBI Taxonomy" id="2231603"/>
    <lineage>
        <taxon>Eukaryota</taxon>
        <taxon>Fungi</taxon>
        <taxon>Dikarya</taxon>
        <taxon>Ascomycota</taxon>
        <taxon>Pezizomycotina</taxon>
        <taxon>Sordariomycetes</taxon>
        <taxon>Hypocreomycetidae</taxon>
        <taxon>Hypocreales</taxon>
        <taxon>Cordycipitaceae</taxon>
        <taxon>Akanthomyces</taxon>
    </lineage>
</organism>
<keyword evidence="1" id="KW-0812">Transmembrane</keyword>